<dbReference type="OrthoDB" id="4337166at2"/>
<dbReference type="InterPro" id="IPR049790">
    <property type="entry name" value="Rv3655c/TadE"/>
</dbReference>
<comment type="caution">
    <text evidence="4">The sequence shown here is derived from an EMBL/GenBank/DDBJ whole genome shotgun (WGS) entry which is preliminary data.</text>
</comment>
<feature type="region of interest" description="Disordered" evidence="1">
    <location>
        <begin position="122"/>
        <end position="141"/>
    </location>
</feature>
<dbReference type="NCBIfam" id="NF041390">
    <property type="entry name" value="TadE_Rv3655c"/>
    <property type="match status" value="1"/>
</dbReference>
<evidence type="ECO:0000313" key="5">
    <source>
        <dbReference type="Proteomes" id="UP000263094"/>
    </source>
</evidence>
<evidence type="ECO:0000259" key="3">
    <source>
        <dbReference type="Pfam" id="PF07811"/>
    </source>
</evidence>
<reference evidence="4 5" key="1">
    <citation type="submission" date="2018-08" db="EMBL/GenBank/DDBJ databases">
        <title>Isolation, diversity and antifungal activity of Actinobacteria from wheat.</title>
        <authorList>
            <person name="Han C."/>
        </authorList>
    </citation>
    <scope>NUCLEOTIDE SEQUENCE [LARGE SCALE GENOMIC DNA]</scope>
    <source>
        <strain evidence="4 5">NEAU-YY421</strain>
    </source>
</reference>
<feature type="compositionally biased region" description="Basic and acidic residues" evidence="1">
    <location>
        <begin position="129"/>
        <end position="141"/>
    </location>
</feature>
<proteinExistence type="predicted"/>
<protein>
    <recommendedName>
        <fullName evidence="3">TadE-like domain-containing protein</fullName>
    </recommendedName>
</protein>
<dbReference type="RefSeq" id="WP_128554134.1">
    <property type="nucleotide sequence ID" value="NZ_QUAK01000013.1"/>
</dbReference>
<dbReference type="EMBL" id="QUAK01000013">
    <property type="protein sequence ID" value="RFU88343.1"/>
    <property type="molecule type" value="Genomic_DNA"/>
</dbReference>
<sequence>MPSSERSGVDEGCVTAETAVVLPVLAIVAVSMLWGLMAACAQIQCVDAARAGARAAARQEASADVVAVAEQAAPRGARVSVGREGELVRVSVEARSAGIGGLALDVGAEAVALAEDRVGGAVESEEGGVAERREDGAVAGG</sequence>
<keyword evidence="5" id="KW-1185">Reference proteome</keyword>
<feature type="transmembrane region" description="Helical" evidence="2">
    <location>
        <begin position="20"/>
        <end position="41"/>
    </location>
</feature>
<evidence type="ECO:0000256" key="2">
    <source>
        <dbReference type="SAM" id="Phobius"/>
    </source>
</evidence>
<keyword evidence="2" id="KW-0812">Transmembrane</keyword>
<dbReference type="InterPro" id="IPR012495">
    <property type="entry name" value="TadE-like_dom"/>
</dbReference>
<evidence type="ECO:0000256" key="1">
    <source>
        <dbReference type="SAM" id="MobiDB-lite"/>
    </source>
</evidence>
<keyword evidence="2" id="KW-1133">Transmembrane helix</keyword>
<organism evidence="4 5">
    <name type="scientific">Streptomyces triticagri</name>
    <dbReference type="NCBI Taxonomy" id="2293568"/>
    <lineage>
        <taxon>Bacteria</taxon>
        <taxon>Bacillati</taxon>
        <taxon>Actinomycetota</taxon>
        <taxon>Actinomycetes</taxon>
        <taxon>Kitasatosporales</taxon>
        <taxon>Streptomycetaceae</taxon>
        <taxon>Streptomyces</taxon>
    </lineage>
</organism>
<name>A0A372MD81_9ACTN</name>
<feature type="domain" description="TadE-like" evidence="3">
    <location>
        <begin position="14"/>
        <end position="54"/>
    </location>
</feature>
<keyword evidence="2" id="KW-0472">Membrane</keyword>
<evidence type="ECO:0000313" key="4">
    <source>
        <dbReference type="EMBL" id="RFU88343.1"/>
    </source>
</evidence>
<accession>A0A372MD81</accession>
<gene>
    <name evidence="4" type="ORF">DY218_02080</name>
</gene>
<dbReference type="Proteomes" id="UP000263094">
    <property type="component" value="Unassembled WGS sequence"/>
</dbReference>
<dbReference type="Pfam" id="PF07811">
    <property type="entry name" value="TadE"/>
    <property type="match status" value="1"/>
</dbReference>
<dbReference type="AlphaFoldDB" id="A0A372MD81"/>